<protein>
    <submittedName>
        <fullName evidence="1">Uncharacterized protein</fullName>
    </submittedName>
</protein>
<dbReference type="EMBL" id="AWUE01016273">
    <property type="protein sequence ID" value="OMO93342.1"/>
    <property type="molecule type" value="Genomic_DNA"/>
</dbReference>
<sequence length="51" mass="5648">MGAFNEMLDIVVEGEKGRHGKFLAAHSSWLSRSSNSNPNIEVTKLAMFILL</sequence>
<evidence type="ECO:0000313" key="1">
    <source>
        <dbReference type="EMBL" id="OMO93342.1"/>
    </source>
</evidence>
<name>A0A1R3JEV2_9ROSI</name>
<dbReference type="Proteomes" id="UP000187203">
    <property type="component" value="Unassembled WGS sequence"/>
</dbReference>
<organism evidence="1 2">
    <name type="scientific">Corchorus olitorius</name>
    <dbReference type="NCBI Taxonomy" id="93759"/>
    <lineage>
        <taxon>Eukaryota</taxon>
        <taxon>Viridiplantae</taxon>
        <taxon>Streptophyta</taxon>
        <taxon>Embryophyta</taxon>
        <taxon>Tracheophyta</taxon>
        <taxon>Spermatophyta</taxon>
        <taxon>Magnoliopsida</taxon>
        <taxon>eudicotyledons</taxon>
        <taxon>Gunneridae</taxon>
        <taxon>Pentapetalae</taxon>
        <taxon>rosids</taxon>
        <taxon>malvids</taxon>
        <taxon>Malvales</taxon>
        <taxon>Malvaceae</taxon>
        <taxon>Grewioideae</taxon>
        <taxon>Apeibeae</taxon>
        <taxon>Corchorus</taxon>
    </lineage>
</organism>
<proteinExistence type="predicted"/>
<evidence type="ECO:0000313" key="2">
    <source>
        <dbReference type="Proteomes" id="UP000187203"/>
    </source>
</evidence>
<comment type="caution">
    <text evidence="1">The sequence shown here is derived from an EMBL/GenBank/DDBJ whole genome shotgun (WGS) entry which is preliminary data.</text>
</comment>
<reference evidence="2" key="1">
    <citation type="submission" date="2013-09" db="EMBL/GenBank/DDBJ databases">
        <title>Corchorus olitorius genome sequencing.</title>
        <authorList>
            <person name="Alam M."/>
            <person name="Haque M.S."/>
            <person name="Islam M.S."/>
            <person name="Emdad E.M."/>
            <person name="Islam M.M."/>
            <person name="Ahmed B."/>
            <person name="Halim A."/>
            <person name="Hossen Q.M.M."/>
            <person name="Hossain M.Z."/>
            <person name="Ahmed R."/>
            <person name="Khan M.M."/>
            <person name="Islam R."/>
            <person name="Rashid M.M."/>
            <person name="Khan S.A."/>
            <person name="Rahman M.S."/>
            <person name="Alam M."/>
            <person name="Yahiya A.S."/>
            <person name="Khan M.S."/>
            <person name="Azam M.S."/>
            <person name="Haque T."/>
            <person name="Lashkar M.Z.H."/>
            <person name="Akhand A.I."/>
            <person name="Morshed G."/>
            <person name="Roy S."/>
            <person name="Uddin K.S."/>
            <person name="Rabeya T."/>
            <person name="Hossain A.S."/>
            <person name="Chowdhury A."/>
            <person name="Snigdha A.R."/>
            <person name="Mortoza M.S."/>
            <person name="Matin S.A."/>
            <person name="Hoque S.M.E."/>
            <person name="Islam M.K."/>
            <person name="Roy D.K."/>
            <person name="Haider R."/>
            <person name="Moosa M.M."/>
            <person name="Elias S.M."/>
            <person name="Hasan A.M."/>
            <person name="Jahan S."/>
            <person name="Shafiuddin M."/>
            <person name="Mahmood N."/>
            <person name="Shommy N.S."/>
        </authorList>
    </citation>
    <scope>NUCLEOTIDE SEQUENCE [LARGE SCALE GENOMIC DNA]</scope>
    <source>
        <strain evidence="2">cv. O-4</strain>
    </source>
</reference>
<accession>A0A1R3JEV2</accession>
<dbReference type="AlphaFoldDB" id="A0A1R3JEV2"/>
<keyword evidence="2" id="KW-1185">Reference proteome</keyword>
<gene>
    <name evidence="1" type="ORF">COLO4_16976</name>
</gene>